<dbReference type="CDD" id="cd09641">
    <property type="entry name" value="Cas3''_I"/>
    <property type="match status" value="1"/>
</dbReference>
<dbReference type="InterPro" id="IPR027417">
    <property type="entry name" value="P-loop_NTPase"/>
</dbReference>
<evidence type="ECO:0000259" key="10">
    <source>
        <dbReference type="PROSITE" id="PS51192"/>
    </source>
</evidence>
<dbReference type="InterPro" id="IPR014001">
    <property type="entry name" value="Helicase_ATP-bd"/>
</dbReference>
<dbReference type="SUPFAM" id="SSF52540">
    <property type="entry name" value="P-loop containing nucleoside triphosphate hydrolases"/>
    <property type="match status" value="1"/>
</dbReference>
<evidence type="ECO:0000256" key="9">
    <source>
        <dbReference type="ARBA" id="ARBA00023118"/>
    </source>
</evidence>
<dbReference type="GO" id="GO:0051607">
    <property type="term" value="P:defense response to virus"/>
    <property type="evidence" value="ECO:0007669"/>
    <property type="project" value="UniProtKB-KW"/>
</dbReference>
<dbReference type="SMART" id="SM00487">
    <property type="entry name" value="DEXDc"/>
    <property type="match status" value="1"/>
</dbReference>
<dbReference type="GO" id="GO:0004386">
    <property type="term" value="F:helicase activity"/>
    <property type="evidence" value="ECO:0007669"/>
    <property type="project" value="UniProtKB-KW"/>
</dbReference>
<evidence type="ECO:0000256" key="4">
    <source>
        <dbReference type="ARBA" id="ARBA00022723"/>
    </source>
</evidence>
<dbReference type="GO" id="GO:0004518">
    <property type="term" value="F:nuclease activity"/>
    <property type="evidence" value="ECO:0007669"/>
    <property type="project" value="UniProtKB-KW"/>
</dbReference>
<keyword evidence="3" id="KW-0540">Nuclease</keyword>
<dbReference type="Gene3D" id="3.40.50.300">
    <property type="entry name" value="P-loop containing nucleotide triphosphate hydrolases"/>
    <property type="match status" value="1"/>
</dbReference>
<dbReference type="Pfam" id="PF22590">
    <property type="entry name" value="Cas3-like_C_2"/>
    <property type="match status" value="1"/>
</dbReference>
<evidence type="ECO:0000256" key="7">
    <source>
        <dbReference type="ARBA" id="ARBA00022806"/>
    </source>
</evidence>
<evidence type="ECO:0000313" key="12">
    <source>
        <dbReference type="EMBL" id="CAA6816336.1"/>
    </source>
</evidence>
<evidence type="ECO:0000256" key="8">
    <source>
        <dbReference type="ARBA" id="ARBA00022840"/>
    </source>
</evidence>
<dbReference type="InterPro" id="IPR006483">
    <property type="entry name" value="CRISPR-assoc_Cas3_HD"/>
</dbReference>
<keyword evidence="4" id="KW-0479">Metal-binding</keyword>
<comment type="similarity">
    <text evidence="2">In the central section; belongs to the CRISPR-associated helicase Cas3 family.</text>
</comment>
<dbReference type="AlphaFoldDB" id="A0A6S6TN02"/>
<dbReference type="Pfam" id="PF00270">
    <property type="entry name" value="DEAD"/>
    <property type="match status" value="1"/>
</dbReference>
<dbReference type="InterPro" id="IPR006474">
    <property type="entry name" value="Helicase_Cas3_CRISPR-ass_core"/>
</dbReference>
<keyword evidence="9" id="KW-0051">Antiviral defense</keyword>
<evidence type="ECO:0000256" key="3">
    <source>
        <dbReference type="ARBA" id="ARBA00022722"/>
    </source>
</evidence>
<evidence type="ECO:0000256" key="5">
    <source>
        <dbReference type="ARBA" id="ARBA00022741"/>
    </source>
</evidence>
<feature type="domain" description="HD Cas3-type" evidence="11">
    <location>
        <begin position="24"/>
        <end position="245"/>
    </location>
</feature>
<keyword evidence="6" id="KW-0378">Hydrolase</keyword>
<organism evidence="12">
    <name type="scientific">uncultured Sulfurovum sp</name>
    <dbReference type="NCBI Taxonomy" id="269237"/>
    <lineage>
        <taxon>Bacteria</taxon>
        <taxon>Pseudomonadati</taxon>
        <taxon>Campylobacterota</taxon>
        <taxon>Epsilonproteobacteria</taxon>
        <taxon>Campylobacterales</taxon>
        <taxon>Sulfurovaceae</taxon>
        <taxon>Sulfurovum</taxon>
        <taxon>environmental samples</taxon>
    </lineage>
</organism>
<keyword evidence="7" id="KW-0347">Helicase</keyword>
<gene>
    <name evidence="12" type="ORF">HELGO_WM4650</name>
</gene>
<dbReference type="GO" id="GO:0003676">
    <property type="term" value="F:nucleic acid binding"/>
    <property type="evidence" value="ECO:0007669"/>
    <property type="project" value="InterPro"/>
</dbReference>
<dbReference type="PROSITE" id="PS51192">
    <property type="entry name" value="HELICASE_ATP_BIND_1"/>
    <property type="match status" value="1"/>
</dbReference>
<dbReference type="NCBIfam" id="TIGR01596">
    <property type="entry name" value="cas3_HD"/>
    <property type="match status" value="1"/>
</dbReference>
<reference evidence="12" key="1">
    <citation type="submission" date="2020-01" db="EMBL/GenBank/DDBJ databases">
        <authorList>
            <person name="Meier V. D."/>
            <person name="Meier V D."/>
        </authorList>
    </citation>
    <scope>NUCLEOTIDE SEQUENCE</scope>
    <source>
        <strain evidence="12">HLG_WM_MAG_05</strain>
    </source>
</reference>
<dbReference type="Gene3D" id="1.10.3210.30">
    <property type="match status" value="1"/>
</dbReference>
<feature type="domain" description="Helicase ATP-binding" evidence="10">
    <location>
        <begin position="338"/>
        <end position="528"/>
    </location>
</feature>
<dbReference type="EMBL" id="CACVAU010000050">
    <property type="protein sequence ID" value="CAA6816336.1"/>
    <property type="molecule type" value="Genomic_DNA"/>
</dbReference>
<dbReference type="Pfam" id="PF18019">
    <property type="entry name" value="Cas3_HD"/>
    <property type="match status" value="1"/>
</dbReference>
<dbReference type="InterPro" id="IPR054712">
    <property type="entry name" value="Cas3-like_dom"/>
</dbReference>
<keyword evidence="8" id="KW-0067">ATP-binding</keyword>
<evidence type="ECO:0000256" key="2">
    <source>
        <dbReference type="ARBA" id="ARBA00009046"/>
    </source>
</evidence>
<dbReference type="PANTHER" id="PTHR47961:SF6">
    <property type="entry name" value="DNA-DIRECTED DNA POLYMERASE"/>
    <property type="match status" value="1"/>
</dbReference>
<name>A0A6S6TN02_9BACT</name>
<evidence type="ECO:0000256" key="1">
    <source>
        <dbReference type="ARBA" id="ARBA00006847"/>
    </source>
</evidence>
<dbReference type="InterPro" id="IPR011545">
    <property type="entry name" value="DEAD/DEAH_box_helicase_dom"/>
</dbReference>
<evidence type="ECO:0000259" key="11">
    <source>
        <dbReference type="PROSITE" id="PS51643"/>
    </source>
</evidence>
<protein>
    <submittedName>
        <fullName evidence="12">CRISPR-associated helicase Cas3</fullName>
    </submittedName>
</protein>
<accession>A0A6S6TN02</accession>
<dbReference type="NCBIfam" id="TIGR01587">
    <property type="entry name" value="cas3_core"/>
    <property type="match status" value="1"/>
</dbReference>
<sequence>MSLLKFDELDIKREVDSKYLAHIRKDGVETLKAHIDLVYDYFLELVKQNGLEKQLNTLFEQSVELILEEDEILSDKDGFTNFVKYLFAKAVYWHDMGKVNPNFQAHEDKMDNNTFKKINGLSEKSNHSPLGAYLFINHSLQELYGENDGKNWDEDEIEIIESIIYLFGYFISKHHGSIYQSSDFEFNDDLEQFLKLFQIEKSFTKVHKDENRVFSTVYDYIEDNKDTLFLLSKSLFSLLIISDYYATAQFMNYGNRDDLVYNDFGLIDEKFRAKIYDECYIDKFDENGKQKTFNQLLQNKENNHFKDFSELQDKSNDNLNHLRNKLFVEVRTNLKETLEKNENQNLFYIEAPTGAGKTNLSVMSAVEILKQDTSINKIFYVFPFTTLITQTYDFVKNILDLDNSEIVQLHSKAKYNEGGKDGVYGDEKSNFLDNQFMNYPITLLSHVRFFNVLTGVSKDDNYIFHRLANSIVIIDEIQTYSPDLWSKIVYMLDSFAEKFNIKFIVMSATLPKIGDIIDSEFTFLVSNKQKYFQNPNFAGRVTIDEKSLKKPIKIKEPKVIYPTVLKESKAYQKISKNKKVKTIIEFITKKGADGFYQEAVGKNKNFFDEIFILSGTVLEPRRREIINFLNNENNKNVLLVTTQVVEAGVDIDMDIGFKERSLVDSDEQLAGRINRNSSKEGNKLFLFEMENPKAKFVYRGDKRLGVEELNVLNTKDFDDYYNQVLQKLKVINNSDFIENLNSYKDHIKNLRFSEAHIKIIDMESVSVFVPWCDEAVEVWQKYKELVQNKELDFTKKKIELKTLASEISKYTFSLAKYQGSGIENLLPYCRDSKESYGYLYLEEYESIYSYNNGLDTKVLGKGGNVGMFI</sequence>
<dbReference type="PROSITE" id="PS51643">
    <property type="entry name" value="HD_CAS3"/>
    <property type="match status" value="1"/>
</dbReference>
<dbReference type="InterPro" id="IPR038257">
    <property type="entry name" value="CRISPR-assoc_Cas3_HD_sf"/>
</dbReference>
<dbReference type="GO" id="GO:0005524">
    <property type="term" value="F:ATP binding"/>
    <property type="evidence" value="ECO:0007669"/>
    <property type="project" value="UniProtKB-KW"/>
</dbReference>
<proteinExistence type="inferred from homology"/>
<dbReference type="GO" id="GO:0046872">
    <property type="term" value="F:metal ion binding"/>
    <property type="evidence" value="ECO:0007669"/>
    <property type="project" value="UniProtKB-KW"/>
</dbReference>
<dbReference type="PANTHER" id="PTHR47961">
    <property type="entry name" value="DNA POLYMERASE THETA, PUTATIVE (AFU_ORTHOLOGUE AFUA_1G05260)-RELATED"/>
    <property type="match status" value="1"/>
</dbReference>
<dbReference type="InterPro" id="IPR050474">
    <property type="entry name" value="Hel308_SKI2-like"/>
</dbReference>
<keyword evidence="5" id="KW-0547">Nucleotide-binding</keyword>
<evidence type="ECO:0000256" key="6">
    <source>
        <dbReference type="ARBA" id="ARBA00022801"/>
    </source>
</evidence>
<comment type="similarity">
    <text evidence="1">In the N-terminal section; belongs to the CRISPR-associated nuclease Cas3-HD family.</text>
</comment>
<dbReference type="GO" id="GO:0016787">
    <property type="term" value="F:hydrolase activity"/>
    <property type="evidence" value="ECO:0007669"/>
    <property type="project" value="UniProtKB-KW"/>
</dbReference>